<keyword evidence="2 6" id="KW-0812">Transmembrane</keyword>
<dbReference type="KEGG" id="ara:Arad_0626"/>
<evidence type="ECO:0000256" key="3">
    <source>
        <dbReference type="ARBA" id="ARBA00022989"/>
    </source>
</evidence>
<name>B9J886_RHIR8</name>
<dbReference type="GO" id="GO:0005886">
    <property type="term" value="C:plasma membrane"/>
    <property type="evidence" value="ECO:0007669"/>
    <property type="project" value="InterPro"/>
</dbReference>
<evidence type="ECO:0000313" key="8">
    <source>
        <dbReference type="EMBL" id="ACM25273.1"/>
    </source>
</evidence>
<dbReference type="EMBL" id="CP000628">
    <property type="protein sequence ID" value="ACM25273.1"/>
    <property type="molecule type" value="Genomic_DNA"/>
</dbReference>
<reference evidence="8 9" key="1">
    <citation type="journal article" date="2009" name="J. Bacteriol.">
        <title>Genome sequences of three Agrobacterium biovars help elucidate the evolution of multichromosome genomes in bacteria.</title>
        <authorList>
            <person name="Slater S.C."/>
            <person name="Goldman B.S."/>
            <person name="Goodner B."/>
            <person name="Setubal J.C."/>
            <person name="Farrand S.K."/>
            <person name="Nester E.W."/>
            <person name="Burr T.J."/>
            <person name="Banta L."/>
            <person name="Dickerman A.W."/>
            <person name="Paulsen I."/>
            <person name="Otten L."/>
            <person name="Suen G."/>
            <person name="Welch R."/>
            <person name="Almeida N.F."/>
            <person name="Arnold F."/>
            <person name="Burton O.T."/>
            <person name="Du Z."/>
            <person name="Ewing A."/>
            <person name="Godsy E."/>
            <person name="Heisel S."/>
            <person name="Houmiel K.L."/>
            <person name="Jhaveri J."/>
            <person name="Lu J."/>
            <person name="Miller N.M."/>
            <person name="Norton S."/>
            <person name="Chen Q."/>
            <person name="Phoolcharoen W."/>
            <person name="Ohlin V."/>
            <person name="Ondrusek D."/>
            <person name="Pride N."/>
            <person name="Stricklin S.L."/>
            <person name="Sun J."/>
            <person name="Wheeler C."/>
            <person name="Wilson L."/>
            <person name="Zhu H."/>
            <person name="Wood D.W."/>
        </authorList>
    </citation>
    <scope>NUCLEOTIDE SEQUENCE [LARGE SCALE GENOMIC DNA]</scope>
    <source>
        <strain evidence="9">K84 / ATCC BAA-868</strain>
    </source>
</reference>
<dbReference type="HOGENOM" id="CLU_154612_0_0_5"/>
<feature type="region of interest" description="Disordered" evidence="5">
    <location>
        <begin position="77"/>
        <end position="110"/>
    </location>
</feature>
<dbReference type="InterPro" id="IPR010445">
    <property type="entry name" value="LapA_dom"/>
</dbReference>
<evidence type="ECO:0000313" key="9">
    <source>
        <dbReference type="Proteomes" id="UP000001600"/>
    </source>
</evidence>
<keyword evidence="4 6" id="KW-0472">Membrane</keyword>
<evidence type="ECO:0000256" key="6">
    <source>
        <dbReference type="SAM" id="Phobius"/>
    </source>
</evidence>
<dbReference type="AlphaFoldDB" id="B9J886"/>
<feature type="compositionally biased region" description="Basic and acidic residues" evidence="5">
    <location>
        <begin position="82"/>
        <end position="95"/>
    </location>
</feature>
<dbReference type="RefSeq" id="WP_007695352.1">
    <property type="nucleotide sequence ID" value="NC_011985.1"/>
</dbReference>
<feature type="transmembrane region" description="Helical" evidence="6">
    <location>
        <begin position="50"/>
        <end position="70"/>
    </location>
</feature>
<keyword evidence="1" id="KW-1003">Cell membrane</keyword>
<dbReference type="STRING" id="311403.Arad_0626"/>
<dbReference type="eggNOG" id="COG5416">
    <property type="taxonomic scope" value="Bacteria"/>
</dbReference>
<sequence length="110" mass="12320">MTKKIINLLILLPLGIILIVFCVANRQSATLALNPFRPEDQVLSLHAPLFVLLFVALILGMIVGAAVTWVNQGKHRKRARNQSREAVHWHAEADKHRSRAEQITGQLPSK</sequence>
<feature type="domain" description="Lipopolysaccharide assembly protein A" evidence="7">
    <location>
        <begin position="44"/>
        <end position="86"/>
    </location>
</feature>
<feature type="compositionally biased region" description="Polar residues" evidence="5">
    <location>
        <begin position="101"/>
        <end position="110"/>
    </location>
</feature>
<protein>
    <recommendedName>
        <fullName evidence="7">Lipopolysaccharide assembly protein A domain-containing protein</fullName>
    </recommendedName>
</protein>
<gene>
    <name evidence="8" type="ordered locus">Arad_0626</name>
</gene>
<dbReference type="Proteomes" id="UP000001600">
    <property type="component" value="Chromosome 1"/>
</dbReference>
<keyword evidence="3 6" id="KW-1133">Transmembrane helix</keyword>
<evidence type="ECO:0000256" key="5">
    <source>
        <dbReference type="SAM" id="MobiDB-lite"/>
    </source>
</evidence>
<organism evidence="8 9">
    <name type="scientific">Rhizobium rhizogenes (strain K84 / ATCC BAA-868)</name>
    <name type="common">Agrobacterium radiobacter</name>
    <dbReference type="NCBI Taxonomy" id="311403"/>
    <lineage>
        <taxon>Bacteria</taxon>
        <taxon>Pseudomonadati</taxon>
        <taxon>Pseudomonadota</taxon>
        <taxon>Alphaproteobacteria</taxon>
        <taxon>Hyphomicrobiales</taxon>
        <taxon>Rhizobiaceae</taxon>
        <taxon>Rhizobium/Agrobacterium group</taxon>
        <taxon>Rhizobium</taxon>
    </lineage>
</organism>
<dbReference type="Pfam" id="PF06305">
    <property type="entry name" value="LapA_dom"/>
    <property type="match status" value="1"/>
</dbReference>
<accession>B9J886</accession>
<evidence type="ECO:0000256" key="2">
    <source>
        <dbReference type="ARBA" id="ARBA00022692"/>
    </source>
</evidence>
<dbReference type="GeneID" id="86847087"/>
<evidence type="ECO:0000256" key="4">
    <source>
        <dbReference type="ARBA" id="ARBA00023136"/>
    </source>
</evidence>
<evidence type="ECO:0000256" key="1">
    <source>
        <dbReference type="ARBA" id="ARBA00022475"/>
    </source>
</evidence>
<evidence type="ECO:0000259" key="7">
    <source>
        <dbReference type="Pfam" id="PF06305"/>
    </source>
</evidence>
<proteinExistence type="predicted"/>